<evidence type="ECO:0000313" key="13">
    <source>
        <dbReference type="EMBL" id="SEW29991.1"/>
    </source>
</evidence>
<dbReference type="GO" id="GO:0032977">
    <property type="term" value="F:membrane insertase activity"/>
    <property type="evidence" value="ECO:0007669"/>
    <property type="project" value="InterPro"/>
</dbReference>
<feature type="transmembrane region" description="Helical" evidence="11">
    <location>
        <begin position="228"/>
        <end position="247"/>
    </location>
</feature>
<organism evidence="13 14">
    <name type="scientific">[Clostridium] fimetarium</name>
    <dbReference type="NCBI Taxonomy" id="99656"/>
    <lineage>
        <taxon>Bacteria</taxon>
        <taxon>Bacillati</taxon>
        <taxon>Bacillota</taxon>
        <taxon>Clostridia</taxon>
        <taxon>Lachnospirales</taxon>
        <taxon>Lachnospiraceae</taxon>
    </lineage>
</organism>
<keyword evidence="3" id="KW-1003">Cell membrane</keyword>
<gene>
    <name evidence="13" type="ORF">SAMN05421659_10913</name>
</gene>
<protein>
    <submittedName>
        <fullName evidence="13">YidC/Oxa1 family membrane protein insertase</fullName>
    </submittedName>
</protein>
<keyword evidence="2" id="KW-0813">Transport</keyword>
<keyword evidence="5" id="KW-0653">Protein transport</keyword>
<dbReference type="STRING" id="99656.SAMN05421659_10913"/>
<dbReference type="InterPro" id="IPR028055">
    <property type="entry name" value="YidC/Oxa/ALB_C"/>
</dbReference>
<dbReference type="PANTHER" id="PTHR12428:SF65">
    <property type="entry name" value="CYTOCHROME C OXIDASE ASSEMBLY PROTEIN COX18, MITOCHONDRIAL"/>
    <property type="match status" value="1"/>
</dbReference>
<evidence type="ECO:0000256" key="9">
    <source>
        <dbReference type="RuleBase" id="RU003945"/>
    </source>
</evidence>
<evidence type="ECO:0000313" key="14">
    <source>
        <dbReference type="Proteomes" id="UP000199701"/>
    </source>
</evidence>
<sequence length="413" mass="45631">MISLTQSTTPVIGQVAWVLGKIMNGLFLALDSIGIANIGLAIILFTIVVKLLMLPLTVKQQKYTKLTNVMNPEIQAVQKKYKGKKDQESVMKMNEEQKKVYEKYGTSPTGGCLQIFIQMPILFALYQIIQNIPAYVPQLKSLFTNILGTSSNPGIMSSPDFAEKMATITKGDISTPDHVIDIMTKFSSSQWDTVRDLFPTYADKIATNVDKINHMNNFLGVNMSQNPGLVIGVSLLIPILAGLSQWMSVKLQQNPAMANNDDNPAAASMKMMTTVMPLMSAVFAISLPAGLGLYWIAQAVVQIILQLIINRHIDRIGIDSIIQANVDKKNKKREKKGLPQKVISNNANTYTKNVEKYTSKNADKIESLKKIKEENSNKVKDIISTSQKNKTGSPSSLAEKAGMVSKYNDKNKK</sequence>
<feature type="compositionally biased region" description="Polar residues" evidence="10">
    <location>
        <begin position="383"/>
        <end position="396"/>
    </location>
</feature>
<comment type="subcellular location">
    <subcellularLocation>
        <location evidence="1">Cell membrane</location>
        <topology evidence="1">Multi-pass membrane protein</topology>
    </subcellularLocation>
    <subcellularLocation>
        <location evidence="9">Membrane</location>
        <topology evidence="9">Multi-pass membrane protein</topology>
    </subcellularLocation>
</comment>
<dbReference type="GO" id="GO:0005886">
    <property type="term" value="C:plasma membrane"/>
    <property type="evidence" value="ECO:0007669"/>
    <property type="project" value="UniProtKB-SubCell"/>
</dbReference>
<dbReference type="NCBIfam" id="TIGR03592">
    <property type="entry name" value="yidC_oxa1_cterm"/>
    <property type="match status" value="1"/>
</dbReference>
<dbReference type="EMBL" id="FOJI01000009">
    <property type="protein sequence ID" value="SEW29991.1"/>
    <property type="molecule type" value="Genomic_DNA"/>
</dbReference>
<dbReference type="AlphaFoldDB" id="A0A1I0QST9"/>
<evidence type="ECO:0000256" key="7">
    <source>
        <dbReference type="ARBA" id="ARBA00023136"/>
    </source>
</evidence>
<accession>A0A1I0QST9</accession>
<feature type="domain" description="Membrane insertase YidC/Oxa/ALB C-terminal" evidence="12">
    <location>
        <begin position="39"/>
        <end position="311"/>
    </location>
</feature>
<keyword evidence="4 9" id="KW-0812">Transmembrane</keyword>
<dbReference type="PANTHER" id="PTHR12428">
    <property type="entry name" value="OXA1"/>
    <property type="match status" value="1"/>
</dbReference>
<evidence type="ECO:0000256" key="6">
    <source>
        <dbReference type="ARBA" id="ARBA00022989"/>
    </source>
</evidence>
<dbReference type="CDD" id="cd20070">
    <property type="entry name" value="5TM_YidC_Alb3"/>
    <property type="match status" value="1"/>
</dbReference>
<evidence type="ECO:0000256" key="5">
    <source>
        <dbReference type="ARBA" id="ARBA00022927"/>
    </source>
</evidence>
<keyword evidence="14" id="KW-1185">Reference proteome</keyword>
<comment type="similarity">
    <text evidence="9">Belongs to the OXA1/ALB3/YidC family.</text>
</comment>
<evidence type="ECO:0000256" key="8">
    <source>
        <dbReference type="ARBA" id="ARBA00023186"/>
    </source>
</evidence>
<dbReference type="Pfam" id="PF02096">
    <property type="entry name" value="60KD_IMP"/>
    <property type="match status" value="1"/>
</dbReference>
<evidence type="ECO:0000256" key="10">
    <source>
        <dbReference type="SAM" id="MobiDB-lite"/>
    </source>
</evidence>
<feature type="region of interest" description="Disordered" evidence="10">
    <location>
        <begin position="380"/>
        <end position="413"/>
    </location>
</feature>
<dbReference type="InterPro" id="IPR001708">
    <property type="entry name" value="YidC/ALB3/OXA1/COX18"/>
</dbReference>
<feature type="transmembrane region" description="Helical" evidence="11">
    <location>
        <begin position="278"/>
        <end position="305"/>
    </location>
</feature>
<dbReference type="GO" id="GO:0051205">
    <property type="term" value="P:protein insertion into membrane"/>
    <property type="evidence" value="ECO:0007669"/>
    <property type="project" value="TreeGrafter"/>
</dbReference>
<evidence type="ECO:0000256" key="3">
    <source>
        <dbReference type="ARBA" id="ARBA00022475"/>
    </source>
</evidence>
<dbReference type="InterPro" id="IPR047196">
    <property type="entry name" value="YidC_ALB_C"/>
</dbReference>
<proteinExistence type="inferred from homology"/>
<dbReference type="RefSeq" id="WP_092454289.1">
    <property type="nucleotide sequence ID" value="NZ_FOJI01000009.1"/>
</dbReference>
<name>A0A1I0QST9_9FIRM</name>
<keyword evidence="8" id="KW-0143">Chaperone</keyword>
<evidence type="ECO:0000256" key="4">
    <source>
        <dbReference type="ARBA" id="ARBA00022692"/>
    </source>
</evidence>
<dbReference type="GO" id="GO:0015031">
    <property type="term" value="P:protein transport"/>
    <property type="evidence" value="ECO:0007669"/>
    <property type="project" value="UniProtKB-KW"/>
</dbReference>
<feature type="transmembrane region" description="Helical" evidence="11">
    <location>
        <begin position="33"/>
        <end position="53"/>
    </location>
</feature>
<keyword evidence="6 11" id="KW-1133">Transmembrane helix</keyword>
<evidence type="ECO:0000259" key="12">
    <source>
        <dbReference type="Pfam" id="PF02096"/>
    </source>
</evidence>
<evidence type="ECO:0000256" key="2">
    <source>
        <dbReference type="ARBA" id="ARBA00022448"/>
    </source>
</evidence>
<evidence type="ECO:0000256" key="11">
    <source>
        <dbReference type="SAM" id="Phobius"/>
    </source>
</evidence>
<dbReference type="OrthoDB" id="9780552at2"/>
<dbReference type="Proteomes" id="UP000199701">
    <property type="component" value="Unassembled WGS sequence"/>
</dbReference>
<evidence type="ECO:0000256" key="1">
    <source>
        <dbReference type="ARBA" id="ARBA00004651"/>
    </source>
</evidence>
<reference evidence="13 14" key="1">
    <citation type="submission" date="2016-10" db="EMBL/GenBank/DDBJ databases">
        <authorList>
            <person name="de Groot N.N."/>
        </authorList>
    </citation>
    <scope>NUCLEOTIDE SEQUENCE [LARGE SCALE GENOMIC DNA]</scope>
    <source>
        <strain evidence="13 14">DSM 9179</strain>
    </source>
</reference>
<keyword evidence="7 11" id="KW-0472">Membrane</keyword>